<sequence>MESTIEYNPPPAPPLVEYPDQVYVLPHAHHLLGELLPEVVNILWRVNFEEFCLLLIFVVPFAFALAAFLRWLTGRRSAAGGSGDVGALTVLLAQQNKLLVRRLDKMEQQLGDLQRAQRFGDLHKDMAGVVWGLNELKHDIARLQSPSHAGQVSTKAARTSGAGGRASPATVATAVQALDEVEVSLLPTGPSPTPPPPPGLPPPPAPGVGIPPP</sequence>
<evidence type="ECO:0000256" key="1">
    <source>
        <dbReference type="SAM" id="MobiDB-lite"/>
    </source>
</evidence>
<organism evidence="3">
    <name type="scientific">Haptolina ericina</name>
    <dbReference type="NCBI Taxonomy" id="156174"/>
    <lineage>
        <taxon>Eukaryota</taxon>
        <taxon>Haptista</taxon>
        <taxon>Haptophyta</taxon>
        <taxon>Prymnesiophyceae</taxon>
        <taxon>Prymnesiales</taxon>
        <taxon>Prymnesiaceae</taxon>
        <taxon>Haptolina</taxon>
    </lineage>
</organism>
<feature type="compositionally biased region" description="Low complexity" evidence="1">
    <location>
        <begin position="153"/>
        <end position="170"/>
    </location>
</feature>
<protein>
    <submittedName>
        <fullName evidence="3">Uncharacterized protein</fullName>
    </submittedName>
</protein>
<evidence type="ECO:0000256" key="2">
    <source>
        <dbReference type="SAM" id="Phobius"/>
    </source>
</evidence>
<keyword evidence="2" id="KW-0472">Membrane</keyword>
<reference evidence="3" key="1">
    <citation type="submission" date="2021-01" db="EMBL/GenBank/DDBJ databases">
        <authorList>
            <person name="Corre E."/>
            <person name="Pelletier E."/>
            <person name="Niang G."/>
            <person name="Scheremetjew M."/>
            <person name="Finn R."/>
            <person name="Kale V."/>
            <person name="Holt S."/>
            <person name="Cochrane G."/>
            <person name="Meng A."/>
            <person name="Brown T."/>
            <person name="Cohen L."/>
        </authorList>
    </citation>
    <scope>NUCLEOTIDE SEQUENCE</scope>
    <source>
        <strain evidence="3">CCMP281</strain>
    </source>
</reference>
<keyword evidence="2" id="KW-0812">Transmembrane</keyword>
<keyword evidence="2" id="KW-1133">Transmembrane helix</keyword>
<name>A0A7S3EUL2_9EUKA</name>
<dbReference type="AlphaFoldDB" id="A0A7S3EUL2"/>
<gene>
    <name evidence="3" type="ORF">HERI1096_LOCUS9511</name>
</gene>
<evidence type="ECO:0000313" key="3">
    <source>
        <dbReference type="EMBL" id="CAE0108851.1"/>
    </source>
</evidence>
<feature type="compositionally biased region" description="Pro residues" evidence="1">
    <location>
        <begin position="189"/>
        <end position="213"/>
    </location>
</feature>
<feature type="region of interest" description="Disordered" evidence="1">
    <location>
        <begin position="144"/>
        <end position="213"/>
    </location>
</feature>
<dbReference type="EMBL" id="HBHX01016998">
    <property type="protein sequence ID" value="CAE0108851.1"/>
    <property type="molecule type" value="Transcribed_RNA"/>
</dbReference>
<feature type="transmembrane region" description="Helical" evidence="2">
    <location>
        <begin position="53"/>
        <end position="72"/>
    </location>
</feature>
<proteinExistence type="predicted"/>
<accession>A0A7S3EUL2</accession>